<keyword evidence="3" id="KW-0378">Hydrolase</keyword>
<sequence length="211" mass="24490">MEGMVPATTKISKAAYCREWREKNKGKVAAYNLEFKEEITARKKEWAANNKEYMREYYEANKERLKAERDEEKHRAYSREYHKANKETRAIYNKAWREANPSKAKAGKRAWTVANPDKVRDMGHAKRARDRNATIEVFSVTEIYERDGWICQLCKKKVNRRLKYPNPLSKSLDHIVPLSKGGAHSRANVHLAHLSCNVKALAGGVKQLRLM</sequence>
<dbReference type="Pfam" id="PF01844">
    <property type="entry name" value="HNH"/>
    <property type="match status" value="1"/>
</dbReference>
<accession>A0A6H1ZSI7</accession>
<dbReference type="InterPro" id="IPR003615">
    <property type="entry name" value="HNH_nuc"/>
</dbReference>
<dbReference type="InterPro" id="IPR002711">
    <property type="entry name" value="HNH"/>
</dbReference>
<reference evidence="3" key="1">
    <citation type="submission" date="2020-03" db="EMBL/GenBank/DDBJ databases">
        <title>The deep terrestrial virosphere.</title>
        <authorList>
            <person name="Holmfeldt K."/>
            <person name="Nilsson E."/>
            <person name="Simone D."/>
            <person name="Lopez-Fernandez M."/>
            <person name="Wu X."/>
            <person name="de Brujin I."/>
            <person name="Lundin D."/>
            <person name="Andersson A."/>
            <person name="Bertilsson S."/>
            <person name="Dopson M."/>
        </authorList>
    </citation>
    <scope>NUCLEOTIDE SEQUENCE</scope>
    <source>
        <strain evidence="5">MM415A00473</strain>
        <strain evidence="4">MM415B00199</strain>
        <strain evidence="3">TM448A01919</strain>
        <strain evidence="6">TM448B01064</strain>
    </source>
</reference>
<feature type="domain" description="HNH nuclease" evidence="2">
    <location>
        <begin position="138"/>
        <end position="198"/>
    </location>
</feature>
<dbReference type="SMART" id="SM00507">
    <property type="entry name" value="HNHc"/>
    <property type="match status" value="1"/>
</dbReference>
<dbReference type="EMBL" id="MT142474">
    <property type="protein sequence ID" value="QJA81935.1"/>
    <property type="molecule type" value="Genomic_DNA"/>
</dbReference>
<keyword evidence="3" id="KW-0255">Endonuclease</keyword>
<proteinExistence type="predicted"/>
<evidence type="ECO:0000259" key="2">
    <source>
        <dbReference type="SMART" id="SM00507"/>
    </source>
</evidence>
<dbReference type="EMBL" id="MT144223">
    <property type="protein sequence ID" value="QJA50893.1"/>
    <property type="molecule type" value="Genomic_DNA"/>
</dbReference>
<evidence type="ECO:0000313" key="6">
    <source>
        <dbReference type="EMBL" id="QJH97721.1"/>
    </source>
</evidence>
<gene>
    <name evidence="5" type="ORF">MM415A00473_0029</name>
    <name evidence="4" type="ORF">MM415B00199_0044</name>
    <name evidence="3" type="ORF">TM448A01919_0011</name>
    <name evidence="6" type="ORF">TM448B01064_0021</name>
</gene>
<protein>
    <submittedName>
        <fullName evidence="3">Putative homing endonuclease</fullName>
    </submittedName>
</protein>
<keyword evidence="3" id="KW-0540">Nuclease</keyword>
<dbReference type="GO" id="GO:0004519">
    <property type="term" value="F:endonuclease activity"/>
    <property type="evidence" value="ECO:0007669"/>
    <property type="project" value="UniProtKB-KW"/>
</dbReference>
<evidence type="ECO:0000313" key="3">
    <source>
        <dbReference type="EMBL" id="QJA50893.1"/>
    </source>
</evidence>
<dbReference type="EMBL" id="MT141573">
    <property type="protein sequence ID" value="QJA67589.1"/>
    <property type="molecule type" value="Genomic_DNA"/>
</dbReference>
<feature type="coiled-coil region" evidence="1">
    <location>
        <begin position="36"/>
        <end position="87"/>
    </location>
</feature>
<dbReference type="GO" id="GO:0003676">
    <property type="term" value="F:nucleic acid binding"/>
    <property type="evidence" value="ECO:0007669"/>
    <property type="project" value="InterPro"/>
</dbReference>
<organism evidence="3">
    <name type="scientific">viral metagenome</name>
    <dbReference type="NCBI Taxonomy" id="1070528"/>
    <lineage>
        <taxon>unclassified sequences</taxon>
        <taxon>metagenomes</taxon>
        <taxon>organismal metagenomes</taxon>
    </lineage>
</organism>
<dbReference type="EMBL" id="MT144698">
    <property type="protein sequence ID" value="QJH97721.1"/>
    <property type="molecule type" value="Genomic_DNA"/>
</dbReference>
<keyword evidence="1" id="KW-0175">Coiled coil</keyword>
<name>A0A6H1ZSI7_9ZZZZ</name>
<evidence type="ECO:0000256" key="1">
    <source>
        <dbReference type="SAM" id="Coils"/>
    </source>
</evidence>
<evidence type="ECO:0000313" key="4">
    <source>
        <dbReference type="EMBL" id="QJA67589.1"/>
    </source>
</evidence>
<dbReference type="Gene3D" id="1.10.30.50">
    <property type="match status" value="1"/>
</dbReference>
<dbReference type="CDD" id="cd00085">
    <property type="entry name" value="HNHc"/>
    <property type="match status" value="1"/>
</dbReference>
<dbReference type="GO" id="GO:0008270">
    <property type="term" value="F:zinc ion binding"/>
    <property type="evidence" value="ECO:0007669"/>
    <property type="project" value="InterPro"/>
</dbReference>
<dbReference type="AlphaFoldDB" id="A0A6H1ZSI7"/>
<evidence type="ECO:0000313" key="5">
    <source>
        <dbReference type="EMBL" id="QJA81935.1"/>
    </source>
</evidence>